<dbReference type="Gene3D" id="3.60.140.10">
    <property type="entry name" value="CNF1/YfiH-like putative cysteine hydrolases"/>
    <property type="match status" value="1"/>
</dbReference>
<evidence type="ECO:0000256" key="5">
    <source>
        <dbReference type="ARBA" id="ARBA00022801"/>
    </source>
</evidence>
<evidence type="ECO:0000256" key="3">
    <source>
        <dbReference type="ARBA" id="ARBA00022679"/>
    </source>
</evidence>
<proteinExistence type="inferred from homology"/>
<dbReference type="NCBIfam" id="TIGR00726">
    <property type="entry name" value="peptidoglycan editing factor PgeF"/>
    <property type="match status" value="1"/>
</dbReference>
<dbReference type="Pfam" id="PF02578">
    <property type="entry name" value="Cu-oxidase_4"/>
    <property type="match status" value="1"/>
</dbReference>
<evidence type="ECO:0000256" key="2">
    <source>
        <dbReference type="ARBA" id="ARBA00007353"/>
    </source>
</evidence>
<accession>A0A2T4TVK1</accession>
<sequence>MNPPQPPFREGESKGVCLRLIAERYFLRSSSNMKILRLEVPRWERFDGLIHGFLGRFSGQDRPPNTAFRLSCDDGDDPQAVKRNWCELKQALSLPRITIITARQVHGDAVLKVSRGDDKLAGIGDGLMTDAPNLCVGVMTADCVPLLFVEPTRKIAAAVHAGWRGTAAGIAPRAVTLMKEVYRIDPAALHVAMGPSIGPCCYEVGTEVAEQIAMHWREELMDAWRPEGVKGRLDLRALNEAQLLGAGIPQSHIRKIGPCTACHVGDFFSYRKEGKSGHQLSFIGWRG</sequence>
<evidence type="ECO:0000313" key="12">
    <source>
        <dbReference type="Proteomes" id="UP000241436"/>
    </source>
</evidence>
<keyword evidence="3" id="KW-0808">Transferase</keyword>
<evidence type="ECO:0000256" key="4">
    <source>
        <dbReference type="ARBA" id="ARBA00022723"/>
    </source>
</evidence>
<comment type="catalytic activity">
    <reaction evidence="7">
        <text>adenosine + H2O + H(+) = inosine + NH4(+)</text>
        <dbReference type="Rhea" id="RHEA:24408"/>
        <dbReference type="ChEBI" id="CHEBI:15377"/>
        <dbReference type="ChEBI" id="CHEBI:15378"/>
        <dbReference type="ChEBI" id="CHEBI:16335"/>
        <dbReference type="ChEBI" id="CHEBI:17596"/>
        <dbReference type="ChEBI" id="CHEBI:28938"/>
        <dbReference type="EC" id="3.5.4.4"/>
    </reaction>
    <physiologicalReaction direction="left-to-right" evidence="7">
        <dbReference type="Rhea" id="RHEA:24409"/>
    </physiologicalReaction>
</comment>
<evidence type="ECO:0000256" key="6">
    <source>
        <dbReference type="ARBA" id="ARBA00022833"/>
    </source>
</evidence>
<comment type="catalytic activity">
    <reaction evidence="9">
        <text>S-methyl-5'-thioadenosine + phosphate = 5-(methylsulfanyl)-alpha-D-ribose 1-phosphate + adenine</text>
        <dbReference type="Rhea" id="RHEA:11852"/>
        <dbReference type="ChEBI" id="CHEBI:16708"/>
        <dbReference type="ChEBI" id="CHEBI:17509"/>
        <dbReference type="ChEBI" id="CHEBI:43474"/>
        <dbReference type="ChEBI" id="CHEBI:58533"/>
        <dbReference type="EC" id="2.4.2.28"/>
    </reaction>
    <physiologicalReaction direction="left-to-right" evidence="9">
        <dbReference type="Rhea" id="RHEA:11853"/>
    </physiologicalReaction>
</comment>
<comment type="catalytic activity">
    <reaction evidence="1">
        <text>inosine + phosphate = alpha-D-ribose 1-phosphate + hypoxanthine</text>
        <dbReference type="Rhea" id="RHEA:27646"/>
        <dbReference type="ChEBI" id="CHEBI:17368"/>
        <dbReference type="ChEBI" id="CHEBI:17596"/>
        <dbReference type="ChEBI" id="CHEBI:43474"/>
        <dbReference type="ChEBI" id="CHEBI:57720"/>
        <dbReference type="EC" id="2.4.2.1"/>
    </reaction>
    <physiologicalReaction direction="left-to-right" evidence="1">
        <dbReference type="Rhea" id="RHEA:27647"/>
    </physiologicalReaction>
</comment>
<evidence type="ECO:0000256" key="9">
    <source>
        <dbReference type="ARBA" id="ARBA00049893"/>
    </source>
</evidence>
<keyword evidence="5" id="KW-0378">Hydrolase</keyword>
<dbReference type="InterPro" id="IPR038371">
    <property type="entry name" value="Cu_polyphenol_OxRdtase_sf"/>
</dbReference>
<name>A0A2T4TVK1_9BACT</name>
<gene>
    <name evidence="11" type="ORF">CLG94_11530</name>
</gene>
<dbReference type="PANTHER" id="PTHR30616:SF2">
    <property type="entry name" value="PURINE NUCLEOSIDE PHOSPHORYLASE LACC1"/>
    <property type="match status" value="1"/>
</dbReference>
<evidence type="ECO:0000256" key="8">
    <source>
        <dbReference type="ARBA" id="ARBA00048968"/>
    </source>
</evidence>
<dbReference type="AlphaFoldDB" id="A0A2T4TVK1"/>
<evidence type="ECO:0000256" key="7">
    <source>
        <dbReference type="ARBA" id="ARBA00047989"/>
    </source>
</evidence>
<evidence type="ECO:0000256" key="10">
    <source>
        <dbReference type="RuleBase" id="RU361274"/>
    </source>
</evidence>
<organism evidence="11 12">
    <name type="scientific">Candidatus Methylomirabilis limnetica</name>
    <dbReference type="NCBI Taxonomy" id="2033718"/>
    <lineage>
        <taxon>Bacteria</taxon>
        <taxon>Candidatus Methylomirabilota</taxon>
        <taxon>Candidatus Methylomirabilia</taxon>
        <taxon>Candidatus Methylomirabilales</taxon>
        <taxon>Candidatus Methylomirabilaceae</taxon>
        <taxon>Candidatus Methylomirabilis</taxon>
    </lineage>
</organism>
<dbReference type="Proteomes" id="UP000241436">
    <property type="component" value="Unassembled WGS sequence"/>
</dbReference>
<keyword evidence="12" id="KW-1185">Reference proteome</keyword>
<dbReference type="PANTHER" id="PTHR30616">
    <property type="entry name" value="UNCHARACTERIZED PROTEIN YFIH"/>
    <property type="match status" value="1"/>
</dbReference>
<dbReference type="CDD" id="cd16833">
    <property type="entry name" value="YfiH"/>
    <property type="match status" value="1"/>
</dbReference>
<dbReference type="GO" id="GO:0016787">
    <property type="term" value="F:hydrolase activity"/>
    <property type="evidence" value="ECO:0007669"/>
    <property type="project" value="UniProtKB-KW"/>
</dbReference>
<reference evidence="11 12" key="1">
    <citation type="submission" date="2017-09" db="EMBL/GenBank/DDBJ databases">
        <title>Bloom of a denitrifying methanotroph, Candidatus Methylomirabilis limnetica, in a deep stratified lake.</title>
        <authorList>
            <person name="Graf J.S."/>
            <person name="Marchant H.K."/>
            <person name="Tienken D."/>
            <person name="Hach P.F."/>
            <person name="Brand A."/>
            <person name="Schubert C.J."/>
            <person name="Kuypers M.M."/>
            <person name="Milucka J."/>
        </authorList>
    </citation>
    <scope>NUCLEOTIDE SEQUENCE [LARGE SCALE GENOMIC DNA]</scope>
    <source>
        <strain evidence="11 12">Zug</strain>
    </source>
</reference>
<protein>
    <recommendedName>
        <fullName evidence="10">Purine nucleoside phosphorylase</fullName>
    </recommendedName>
</protein>
<dbReference type="EMBL" id="NVQC01000030">
    <property type="protein sequence ID" value="PTL35108.1"/>
    <property type="molecule type" value="Genomic_DNA"/>
</dbReference>
<dbReference type="InterPro" id="IPR011324">
    <property type="entry name" value="Cytotoxic_necrot_fac-like_cat"/>
</dbReference>
<keyword evidence="6" id="KW-0862">Zinc</keyword>
<evidence type="ECO:0000256" key="1">
    <source>
        <dbReference type="ARBA" id="ARBA00000553"/>
    </source>
</evidence>
<dbReference type="InterPro" id="IPR003730">
    <property type="entry name" value="Cu_polyphenol_OxRdtase"/>
</dbReference>
<comment type="similarity">
    <text evidence="2 10">Belongs to the purine nucleoside phosphorylase YfiH/LACC1 family.</text>
</comment>
<keyword evidence="4" id="KW-0479">Metal-binding</keyword>
<dbReference type="GO" id="GO:0005507">
    <property type="term" value="F:copper ion binding"/>
    <property type="evidence" value="ECO:0007669"/>
    <property type="project" value="TreeGrafter"/>
</dbReference>
<comment type="catalytic activity">
    <reaction evidence="8">
        <text>adenosine + phosphate = alpha-D-ribose 1-phosphate + adenine</text>
        <dbReference type="Rhea" id="RHEA:27642"/>
        <dbReference type="ChEBI" id="CHEBI:16335"/>
        <dbReference type="ChEBI" id="CHEBI:16708"/>
        <dbReference type="ChEBI" id="CHEBI:43474"/>
        <dbReference type="ChEBI" id="CHEBI:57720"/>
        <dbReference type="EC" id="2.4.2.1"/>
    </reaction>
    <physiologicalReaction direction="left-to-right" evidence="8">
        <dbReference type="Rhea" id="RHEA:27643"/>
    </physiologicalReaction>
</comment>
<comment type="caution">
    <text evidence="11">The sequence shown here is derived from an EMBL/GenBank/DDBJ whole genome shotgun (WGS) entry which is preliminary data.</text>
</comment>
<dbReference type="GO" id="GO:0017061">
    <property type="term" value="F:S-methyl-5-thioadenosine phosphorylase activity"/>
    <property type="evidence" value="ECO:0007669"/>
    <property type="project" value="UniProtKB-EC"/>
</dbReference>
<evidence type="ECO:0000313" key="11">
    <source>
        <dbReference type="EMBL" id="PTL35108.1"/>
    </source>
</evidence>
<reference evidence="12" key="2">
    <citation type="journal article" date="2018" name="Environ. Microbiol.">
        <title>Bloom of a denitrifying methanotroph, 'Candidatus Methylomirabilis limnetica', in a deep stratified lake.</title>
        <authorList>
            <person name="Graf J.S."/>
            <person name="Mayr M.J."/>
            <person name="Marchant H.K."/>
            <person name="Tienken D."/>
            <person name="Hach P.F."/>
            <person name="Brand A."/>
            <person name="Schubert C.J."/>
            <person name="Kuypers M.M."/>
            <person name="Milucka J."/>
        </authorList>
    </citation>
    <scope>NUCLEOTIDE SEQUENCE [LARGE SCALE GENOMIC DNA]</scope>
    <source>
        <strain evidence="12">Zug</strain>
    </source>
</reference>
<dbReference type="SUPFAM" id="SSF64438">
    <property type="entry name" value="CNF1/YfiH-like putative cysteine hydrolases"/>
    <property type="match status" value="1"/>
</dbReference>